<dbReference type="AlphaFoldDB" id="A0A0C2VVQ3"/>
<keyword evidence="3" id="KW-1185">Reference proteome</keyword>
<reference evidence="2 3" key="1">
    <citation type="submission" date="2015-01" db="EMBL/GenBank/DDBJ databases">
        <title>Jeotgalibacillus campisalis genome sequencing.</title>
        <authorList>
            <person name="Goh K.M."/>
            <person name="Chan K.-G."/>
            <person name="Yaakop A.S."/>
            <person name="Ee R."/>
            <person name="Gan H.M."/>
            <person name="Chan C.S."/>
        </authorList>
    </citation>
    <scope>NUCLEOTIDE SEQUENCE [LARGE SCALE GENOMIC DNA]</scope>
    <source>
        <strain evidence="2 3">SF-57</strain>
    </source>
</reference>
<organism evidence="2 3">
    <name type="scientific">Jeotgalibacillus campisalis</name>
    <dbReference type="NCBI Taxonomy" id="220754"/>
    <lineage>
        <taxon>Bacteria</taxon>
        <taxon>Bacillati</taxon>
        <taxon>Bacillota</taxon>
        <taxon>Bacilli</taxon>
        <taxon>Bacillales</taxon>
        <taxon>Caryophanaceae</taxon>
        <taxon>Jeotgalibacillus</taxon>
    </lineage>
</organism>
<proteinExistence type="predicted"/>
<gene>
    <name evidence="2" type="ORF">KR50_22150</name>
</gene>
<feature type="transmembrane region" description="Helical" evidence="1">
    <location>
        <begin position="125"/>
        <end position="145"/>
    </location>
</feature>
<protein>
    <submittedName>
        <fullName evidence="2">Membrane protein</fullName>
    </submittedName>
</protein>
<evidence type="ECO:0000256" key="1">
    <source>
        <dbReference type="SAM" id="Phobius"/>
    </source>
</evidence>
<dbReference type="Proteomes" id="UP000031972">
    <property type="component" value="Unassembled WGS sequence"/>
</dbReference>
<dbReference type="EMBL" id="JXRR01000014">
    <property type="protein sequence ID" value="KIL48048.1"/>
    <property type="molecule type" value="Genomic_DNA"/>
</dbReference>
<keyword evidence="1" id="KW-1133">Transmembrane helix</keyword>
<evidence type="ECO:0000313" key="2">
    <source>
        <dbReference type="EMBL" id="KIL48048.1"/>
    </source>
</evidence>
<dbReference type="PANTHER" id="PTHR40042">
    <property type="entry name" value="HYPOTHETICAL MEMBRANE SPANNING PROTEIN"/>
    <property type="match status" value="1"/>
</dbReference>
<feature type="transmembrane region" description="Helical" evidence="1">
    <location>
        <begin position="34"/>
        <end position="51"/>
    </location>
</feature>
<sequence length="222" mass="26207">MTKKSRCLLALFFESEDDTGMKEVLYMWLTNRNFLILLFIVNLAGSLYGYYWYEYQLMITEPIFLLFVPDSPTASLFFTIVIGFFLLGKRWKIMEALALVTLFKYGIWAVVMNLLTWQVTGTISLQAWMLIFSHGAMALQGILYAPFYRFSWVHLLLAAIWTLHNDVIDYVFGQYPIYSRLEDFIMEIGYFTFWLSVISIVLAYWLVIRKNRTKRELVNYSS</sequence>
<feature type="transmembrane region" description="Helical" evidence="1">
    <location>
        <begin position="63"/>
        <end position="87"/>
    </location>
</feature>
<name>A0A0C2VVQ3_9BACL</name>
<keyword evidence="1" id="KW-0812">Transmembrane</keyword>
<accession>A0A0C2VVQ3</accession>
<dbReference type="PATRIC" id="fig|220754.4.peg.2231"/>
<feature type="transmembrane region" description="Helical" evidence="1">
    <location>
        <begin position="152"/>
        <end position="172"/>
    </location>
</feature>
<keyword evidence="1" id="KW-0472">Membrane</keyword>
<feature type="transmembrane region" description="Helical" evidence="1">
    <location>
        <begin position="96"/>
        <end position="119"/>
    </location>
</feature>
<feature type="transmembrane region" description="Helical" evidence="1">
    <location>
        <begin position="184"/>
        <end position="207"/>
    </location>
</feature>
<evidence type="ECO:0000313" key="3">
    <source>
        <dbReference type="Proteomes" id="UP000031972"/>
    </source>
</evidence>
<dbReference type="InterPro" id="IPR009845">
    <property type="entry name" value="DUF1405"/>
</dbReference>
<dbReference type="PANTHER" id="PTHR40042:SF1">
    <property type="entry name" value="DUF1405 DOMAIN-CONTAINING PROTEIN"/>
    <property type="match status" value="1"/>
</dbReference>
<dbReference type="Pfam" id="PF07187">
    <property type="entry name" value="DUF1405"/>
    <property type="match status" value="1"/>
</dbReference>
<comment type="caution">
    <text evidence="2">The sequence shown here is derived from an EMBL/GenBank/DDBJ whole genome shotgun (WGS) entry which is preliminary data.</text>
</comment>